<evidence type="ECO:0008006" key="3">
    <source>
        <dbReference type="Google" id="ProtNLM"/>
    </source>
</evidence>
<dbReference type="Gene3D" id="3.40.630.30">
    <property type="match status" value="1"/>
</dbReference>
<protein>
    <recommendedName>
        <fullName evidence="3">N-acetyltransferase domain-containing protein</fullName>
    </recommendedName>
</protein>
<gene>
    <name evidence="1" type="ORF">EA660_09230</name>
</gene>
<comment type="caution">
    <text evidence="1">The sequence shown here is derived from an EMBL/GenBank/DDBJ whole genome shotgun (WGS) entry which is preliminary data.</text>
</comment>
<accession>A0A4Q8LAG6</accession>
<name>A0A4Q8LAG6_9GAMM</name>
<dbReference type="RefSeq" id="WP_130551245.1">
    <property type="nucleotide sequence ID" value="NZ_SHMC01000003.1"/>
</dbReference>
<dbReference type="OrthoDB" id="5988237at2"/>
<dbReference type="AlphaFoldDB" id="A0A4Q8LAG6"/>
<evidence type="ECO:0000313" key="1">
    <source>
        <dbReference type="EMBL" id="TAA25621.1"/>
    </source>
</evidence>
<sequence>MPPLGSAASAIALPPTGGGLRVVRLGPGQTGAPLRLMRQRLAAEQGREPEADDLLEASATIVSVFAGDALVAALRVHATDTPQLRRELGPLLQLDRFSGACAPEHIVVGSRLQVLADFRTRQVIDALLRDSYRLARDSGVRFALIACDPALHALFAFYGFREYLPPAIVPGDVGLLRMALVCEDAGTFVSCGSPLVDLVQRPQLGLSARGWLEQAFPVLG</sequence>
<dbReference type="SUPFAM" id="SSF55729">
    <property type="entry name" value="Acyl-CoA N-acyltransferases (Nat)"/>
    <property type="match status" value="1"/>
</dbReference>
<evidence type="ECO:0000313" key="2">
    <source>
        <dbReference type="Proteomes" id="UP000292627"/>
    </source>
</evidence>
<proteinExistence type="predicted"/>
<organism evidence="1 2">
    <name type="scientific">Pseudoxanthomonas winnipegensis</name>
    <dbReference type="NCBI Taxonomy" id="2480810"/>
    <lineage>
        <taxon>Bacteria</taxon>
        <taxon>Pseudomonadati</taxon>
        <taxon>Pseudomonadota</taxon>
        <taxon>Gammaproteobacteria</taxon>
        <taxon>Lysobacterales</taxon>
        <taxon>Lysobacteraceae</taxon>
        <taxon>Pseudoxanthomonas</taxon>
    </lineage>
</organism>
<dbReference type="InterPro" id="IPR016181">
    <property type="entry name" value="Acyl_CoA_acyltransferase"/>
</dbReference>
<dbReference type="EMBL" id="SHMC01000003">
    <property type="protein sequence ID" value="TAA25621.1"/>
    <property type="molecule type" value="Genomic_DNA"/>
</dbReference>
<dbReference type="Proteomes" id="UP000292627">
    <property type="component" value="Unassembled WGS sequence"/>
</dbReference>
<reference evidence="1 2" key="1">
    <citation type="submission" date="2019-02" db="EMBL/GenBank/DDBJ databases">
        <title>WGS of Pseudoxanthomonas species novum from clinical isolates.</title>
        <authorList>
            <person name="Bernier A.-M."/>
            <person name="Bernard K."/>
            <person name="Vachon A."/>
        </authorList>
    </citation>
    <scope>NUCLEOTIDE SEQUENCE [LARGE SCALE GENOMIC DNA]</scope>
    <source>
        <strain evidence="1 2">NML171200</strain>
    </source>
</reference>